<organism evidence="3 4">
    <name type="scientific">Arthrobacter bussei</name>
    <dbReference type="NCBI Taxonomy" id="2594179"/>
    <lineage>
        <taxon>Bacteria</taxon>
        <taxon>Bacillati</taxon>
        <taxon>Actinomycetota</taxon>
        <taxon>Actinomycetes</taxon>
        <taxon>Micrococcales</taxon>
        <taxon>Micrococcaceae</taxon>
        <taxon>Arthrobacter</taxon>
    </lineage>
</organism>
<accession>A0A7X1TQ59</accession>
<dbReference type="GO" id="GO:0003677">
    <property type="term" value="F:DNA binding"/>
    <property type="evidence" value="ECO:0007669"/>
    <property type="project" value="InterPro"/>
</dbReference>
<evidence type="ECO:0000313" key="4">
    <source>
        <dbReference type="Proteomes" id="UP000326464"/>
    </source>
</evidence>
<dbReference type="EMBL" id="VJXX01000008">
    <property type="protein sequence ID" value="MPY12278.1"/>
    <property type="molecule type" value="Genomic_DNA"/>
</dbReference>
<dbReference type="InterPro" id="IPR009061">
    <property type="entry name" value="DNA-bd_dom_put_sf"/>
</dbReference>
<evidence type="ECO:0000259" key="2">
    <source>
        <dbReference type="Pfam" id="PF12728"/>
    </source>
</evidence>
<feature type="compositionally biased region" description="Polar residues" evidence="1">
    <location>
        <begin position="68"/>
        <end position="78"/>
    </location>
</feature>
<evidence type="ECO:0000313" key="3">
    <source>
        <dbReference type="EMBL" id="MPY12278.1"/>
    </source>
</evidence>
<protein>
    <submittedName>
        <fullName evidence="3">Helix-turn-helix domain-containing protein</fullName>
    </submittedName>
</protein>
<sequence>MEGVQLVGVLYDRFAELPENLTIEQLADVLGVKRATAYQWLNRGVVPAYKLGGTWIIFRDEVREHLMSSRNIQSPSEASTEEQAEVPEKAPTELEQDPQ</sequence>
<dbReference type="NCBIfam" id="TIGR01764">
    <property type="entry name" value="excise"/>
    <property type="match status" value="1"/>
</dbReference>
<dbReference type="RefSeq" id="WP_152817138.1">
    <property type="nucleotide sequence ID" value="NZ_VJXX01000008.1"/>
</dbReference>
<dbReference type="OrthoDB" id="4871899at2"/>
<dbReference type="Pfam" id="PF12728">
    <property type="entry name" value="HTH_17"/>
    <property type="match status" value="1"/>
</dbReference>
<feature type="domain" description="Helix-turn-helix" evidence="2">
    <location>
        <begin position="21"/>
        <end position="67"/>
    </location>
</feature>
<evidence type="ECO:0000256" key="1">
    <source>
        <dbReference type="SAM" id="MobiDB-lite"/>
    </source>
</evidence>
<feature type="region of interest" description="Disordered" evidence="1">
    <location>
        <begin position="68"/>
        <end position="99"/>
    </location>
</feature>
<proteinExistence type="predicted"/>
<gene>
    <name evidence="3" type="ORF">FNH21_16420</name>
</gene>
<name>A0A7X1TQ59_9MICC</name>
<dbReference type="InterPro" id="IPR041657">
    <property type="entry name" value="HTH_17"/>
</dbReference>
<dbReference type="InterPro" id="IPR010093">
    <property type="entry name" value="SinI_DNA-bd"/>
</dbReference>
<dbReference type="AlphaFoldDB" id="A0A7X1TQ59"/>
<dbReference type="SUPFAM" id="SSF46955">
    <property type="entry name" value="Putative DNA-binding domain"/>
    <property type="match status" value="1"/>
</dbReference>
<dbReference type="Proteomes" id="UP000326464">
    <property type="component" value="Unassembled WGS sequence"/>
</dbReference>
<comment type="caution">
    <text evidence="3">The sequence shown here is derived from an EMBL/GenBank/DDBJ whole genome shotgun (WGS) entry which is preliminary data.</text>
</comment>
<reference evidence="4" key="1">
    <citation type="submission" date="2019-07" db="EMBL/GenBank/DDBJ databases">
        <title>Arthrobacter KR32 sp. nov., isolated from mountain cheese made of cows milk.</title>
        <authorList>
            <person name="Flegler A."/>
        </authorList>
    </citation>
    <scope>NUCLEOTIDE SEQUENCE [LARGE SCALE GENOMIC DNA]</scope>
    <source>
        <strain evidence="4">KR32</strain>
    </source>
</reference>
<keyword evidence="4" id="KW-1185">Reference proteome</keyword>